<dbReference type="InterPro" id="IPR046960">
    <property type="entry name" value="PPR_At4g14850-like_plant"/>
</dbReference>
<dbReference type="GO" id="GO:0009451">
    <property type="term" value="P:RNA modification"/>
    <property type="evidence" value="ECO:0007669"/>
    <property type="project" value="InterPro"/>
</dbReference>
<dbReference type="InterPro" id="IPR011990">
    <property type="entry name" value="TPR-like_helical_dom_sf"/>
</dbReference>
<dbReference type="FunFam" id="1.25.40.10:FF:000242">
    <property type="entry name" value="Pentatricopeptide repeat-containing protein"/>
    <property type="match status" value="1"/>
</dbReference>
<accession>A0AAD8IDQ2</accession>
<dbReference type="Gene3D" id="1.25.40.10">
    <property type="entry name" value="Tetratricopeptide repeat domain"/>
    <property type="match status" value="3"/>
</dbReference>
<dbReference type="InterPro" id="IPR046848">
    <property type="entry name" value="E_motif"/>
</dbReference>
<evidence type="ECO:0000313" key="4">
    <source>
        <dbReference type="Proteomes" id="UP001237642"/>
    </source>
</evidence>
<dbReference type="PANTHER" id="PTHR47926:SF347">
    <property type="entry name" value="PENTATRICOPEPTIDE REPEAT-CONTAINING PROTEIN"/>
    <property type="match status" value="1"/>
</dbReference>
<organism evidence="3 4">
    <name type="scientific">Heracleum sosnowskyi</name>
    <dbReference type="NCBI Taxonomy" id="360622"/>
    <lineage>
        <taxon>Eukaryota</taxon>
        <taxon>Viridiplantae</taxon>
        <taxon>Streptophyta</taxon>
        <taxon>Embryophyta</taxon>
        <taxon>Tracheophyta</taxon>
        <taxon>Spermatophyta</taxon>
        <taxon>Magnoliopsida</taxon>
        <taxon>eudicotyledons</taxon>
        <taxon>Gunneridae</taxon>
        <taxon>Pentapetalae</taxon>
        <taxon>asterids</taxon>
        <taxon>campanulids</taxon>
        <taxon>Apiales</taxon>
        <taxon>Apiaceae</taxon>
        <taxon>Apioideae</taxon>
        <taxon>apioid superclade</taxon>
        <taxon>Tordylieae</taxon>
        <taxon>Tordyliinae</taxon>
        <taxon>Heracleum</taxon>
    </lineage>
</organism>
<dbReference type="NCBIfam" id="TIGR00756">
    <property type="entry name" value="PPR"/>
    <property type="match status" value="4"/>
</dbReference>
<reference evidence="3" key="1">
    <citation type="submission" date="2023-02" db="EMBL/GenBank/DDBJ databases">
        <title>Genome of toxic invasive species Heracleum sosnowskyi carries increased number of genes despite the absence of recent whole-genome duplications.</title>
        <authorList>
            <person name="Schelkunov M."/>
            <person name="Shtratnikova V."/>
            <person name="Makarenko M."/>
            <person name="Klepikova A."/>
            <person name="Omelchenko D."/>
            <person name="Novikova G."/>
            <person name="Obukhova E."/>
            <person name="Bogdanov V."/>
            <person name="Penin A."/>
            <person name="Logacheva M."/>
        </authorList>
    </citation>
    <scope>NUCLEOTIDE SEQUENCE</scope>
    <source>
        <strain evidence="3">Hsosn_3</strain>
        <tissue evidence="3">Leaf</tissue>
    </source>
</reference>
<dbReference type="EMBL" id="JAUIZM010000005">
    <property type="protein sequence ID" value="KAK1383616.1"/>
    <property type="molecule type" value="Genomic_DNA"/>
</dbReference>
<feature type="repeat" description="PPR" evidence="2">
    <location>
        <begin position="44"/>
        <end position="78"/>
    </location>
</feature>
<dbReference type="GO" id="GO:0003723">
    <property type="term" value="F:RNA binding"/>
    <property type="evidence" value="ECO:0007669"/>
    <property type="project" value="InterPro"/>
</dbReference>
<dbReference type="AlphaFoldDB" id="A0AAD8IDQ2"/>
<comment type="caution">
    <text evidence="3">The sequence shown here is derived from an EMBL/GenBank/DDBJ whole genome shotgun (WGS) entry which is preliminary data.</text>
</comment>
<feature type="repeat" description="PPR" evidence="2">
    <location>
        <begin position="176"/>
        <end position="210"/>
    </location>
</feature>
<dbReference type="PROSITE" id="PS51375">
    <property type="entry name" value="PPR"/>
    <property type="match status" value="2"/>
</dbReference>
<dbReference type="Proteomes" id="UP001237642">
    <property type="component" value="Unassembled WGS sequence"/>
</dbReference>
<evidence type="ECO:0000313" key="3">
    <source>
        <dbReference type="EMBL" id="KAK1383616.1"/>
    </source>
</evidence>
<dbReference type="FunFam" id="1.25.40.10:FF:000427">
    <property type="entry name" value="Pentatricopeptide repeat-containing protein chloroplastic"/>
    <property type="match status" value="1"/>
</dbReference>
<keyword evidence="1" id="KW-0677">Repeat</keyword>
<dbReference type="InterPro" id="IPR002885">
    <property type="entry name" value="PPR_rpt"/>
</dbReference>
<evidence type="ECO:0000256" key="2">
    <source>
        <dbReference type="PROSITE-ProRule" id="PRU00708"/>
    </source>
</evidence>
<sequence>MRRSDTKPDHMTYPFLFKACATLSSYQQGRQIHADVMKHGLDCDVYMLNSLIHFYGSCGKMTFACQVFDEMVERTVVSWNSIISACVENSRFCDGIEYFTRMRGLGYECDETTMVIMLSACAEIGNLSLGKWIHTQVIGKGLVVNCQLGTALVDMYAKCGAVDLARSVFNRIFERNVWTWSAMVLGLAQHGFATEALDMFSTMKKSVVKPNYVTFLGVLCACSHAGLVEAAYQFFNDMENVHGIRPMLVHFGAMVDVLGRAARLKEAYNFILDMPLKPDPTIWRTLLSACYINDSNDHDGIGEKVKWKLLALEPKRSGNLVMIANKYAEVGMWDKATYVRNRMRKRGIKKMAGESCIEVGGSMYKFFSGDDLQVDCEQIFLVLNRLNFHMKMVTLNCLVS</sequence>
<dbReference type="Pfam" id="PF01535">
    <property type="entry name" value="PPR"/>
    <property type="match status" value="4"/>
</dbReference>
<reference evidence="3" key="2">
    <citation type="submission" date="2023-05" db="EMBL/GenBank/DDBJ databases">
        <authorList>
            <person name="Schelkunov M.I."/>
        </authorList>
    </citation>
    <scope>NUCLEOTIDE SEQUENCE</scope>
    <source>
        <strain evidence="3">Hsosn_3</strain>
        <tissue evidence="3">Leaf</tissue>
    </source>
</reference>
<name>A0AAD8IDQ2_9APIA</name>
<gene>
    <name evidence="3" type="ORF">POM88_021351</name>
</gene>
<evidence type="ECO:0000256" key="1">
    <source>
        <dbReference type="ARBA" id="ARBA00022737"/>
    </source>
</evidence>
<dbReference type="Pfam" id="PF20431">
    <property type="entry name" value="E_motif"/>
    <property type="match status" value="1"/>
</dbReference>
<dbReference type="Pfam" id="PF13041">
    <property type="entry name" value="PPR_2"/>
    <property type="match status" value="1"/>
</dbReference>
<protein>
    <submittedName>
        <fullName evidence="3">Pentatricopeptide repeat-containing protein</fullName>
    </submittedName>
</protein>
<proteinExistence type="predicted"/>
<keyword evidence="4" id="KW-1185">Reference proteome</keyword>
<dbReference type="PANTHER" id="PTHR47926">
    <property type="entry name" value="PENTATRICOPEPTIDE REPEAT-CONTAINING PROTEIN"/>
    <property type="match status" value="1"/>
</dbReference>